<dbReference type="EC" id="4.4.1.13" evidence="2"/>
<dbReference type="Gene3D" id="3.90.1150.10">
    <property type="entry name" value="Aspartate Aminotransferase, domain 1"/>
    <property type="match status" value="1"/>
</dbReference>
<comment type="similarity">
    <text evidence="5">Belongs to the class-II pyridoxal-phosphate-dependent aminotransferase family. MalY/PatB cystathionine beta-lyase subfamily.</text>
</comment>
<dbReference type="InterPro" id="IPR015422">
    <property type="entry name" value="PyrdxlP-dep_Trfase_small"/>
</dbReference>
<feature type="domain" description="Aminotransferase class I/classII large" evidence="6">
    <location>
        <begin position="36"/>
        <end position="387"/>
    </location>
</feature>
<dbReference type="Pfam" id="PF00155">
    <property type="entry name" value="Aminotran_1_2"/>
    <property type="match status" value="1"/>
</dbReference>
<sequence>MNEEHYSFDKVIDRSGTQSIKWDFYEKDTLPLWVADMDFRAPQPIIDAIMERVKHGIFGYTYYPSSYYDVLIKWFKRYYNWEIQKEWLVFTPGVLLAINLAIKSFSNPGDKVILQNPVYYPFYGIIQNNGCYVVLNPLKLINGRYQMDFENLEQIAKDSRTKILILCNPHNPVGRLWNQEELTRLGKICIKNGIVIIADEVHCDLVYPGYKHTSFASINGIFAQNSLTCTSASKTFNLPGLQLSNIIIPNQKLRQIFSSSLESIFIPDELGYLPNVLSLVALHAAFEKCKNWLKSLILYIKDNFEFLKSFIKKSLPQIKVIEPEGTYLVWLDFRELNMDDHQLETFLLEKAKVVLDGGYKFGQGGEGFQRINIACPRSILEKALDRIYYALKEIN</sequence>
<keyword evidence="3" id="KW-0663">Pyridoxal phosphate</keyword>
<evidence type="ECO:0000259" key="6">
    <source>
        <dbReference type="Pfam" id="PF00155"/>
    </source>
</evidence>
<gene>
    <name evidence="7" type="ORF">LCGC14_0730620</name>
</gene>
<comment type="cofactor">
    <cofactor evidence="1">
        <name>pyridoxal 5'-phosphate</name>
        <dbReference type="ChEBI" id="CHEBI:597326"/>
    </cofactor>
</comment>
<dbReference type="EMBL" id="LAZR01001688">
    <property type="protein sequence ID" value="KKN40718.1"/>
    <property type="molecule type" value="Genomic_DNA"/>
</dbReference>
<evidence type="ECO:0000256" key="5">
    <source>
        <dbReference type="ARBA" id="ARBA00037974"/>
    </source>
</evidence>
<dbReference type="InterPro" id="IPR015421">
    <property type="entry name" value="PyrdxlP-dep_Trfase_major"/>
</dbReference>
<evidence type="ECO:0000313" key="7">
    <source>
        <dbReference type="EMBL" id="KKN40718.1"/>
    </source>
</evidence>
<dbReference type="SUPFAM" id="SSF53383">
    <property type="entry name" value="PLP-dependent transferases"/>
    <property type="match status" value="1"/>
</dbReference>
<protein>
    <recommendedName>
        <fullName evidence="2">cysteine-S-conjugate beta-lyase</fullName>
        <ecNumber evidence="2">4.4.1.13</ecNumber>
    </recommendedName>
</protein>
<dbReference type="AlphaFoldDB" id="A0A0F9TGZ2"/>
<keyword evidence="4" id="KW-0456">Lyase</keyword>
<evidence type="ECO:0000256" key="1">
    <source>
        <dbReference type="ARBA" id="ARBA00001933"/>
    </source>
</evidence>
<reference evidence="7" key="1">
    <citation type="journal article" date="2015" name="Nature">
        <title>Complex archaea that bridge the gap between prokaryotes and eukaryotes.</title>
        <authorList>
            <person name="Spang A."/>
            <person name="Saw J.H."/>
            <person name="Jorgensen S.L."/>
            <person name="Zaremba-Niedzwiedzka K."/>
            <person name="Martijn J."/>
            <person name="Lind A.E."/>
            <person name="van Eijk R."/>
            <person name="Schleper C."/>
            <person name="Guy L."/>
            <person name="Ettema T.J."/>
        </authorList>
    </citation>
    <scope>NUCLEOTIDE SEQUENCE</scope>
</reference>
<dbReference type="CDD" id="cd00609">
    <property type="entry name" value="AAT_like"/>
    <property type="match status" value="1"/>
</dbReference>
<dbReference type="GO" id="GO:0030170">
    <property type="term" value="F:pyridoxal phosphate binding"/>
    <property type="evidence" value="ECO:0007669"/>
    <property type="project" value="InterPro"/>
</dbReference>
<organism evidence="7">
    <name type="scientific">marine sediment metagenome</name>
    <dbReference type="NCBI Taxonomy" id="412755"/>
    <lineage>
        <taxon>unclassified sequences</taxon>
        <taxon>metagenomes</taxon>
        <taxon>ecological metagenomes</taxon>
    </lineage>
</organism>
<evidence type="ECO:0000256" key="4">
    <source>
        <dbReference type="ARBA" id="ARBA00023239"/>
    </source>
</evidence>
<dbReference type="InterPro" id="IPR004839">
    <property type="entry name" value="Aminotransferase_I/II_large"/>
</dbReference>
<evidence type="ECO:0000256" key="3">
    <source>
        <dbReference type="ARBA" id="ARBA00022898"/>
    </source>
</evidence>
<dbReference type="PANTHER" id="PTHR43525:SF1">
    <property type="entry name" value="PROTEIN MALY"/>
    <property type="match status" value="1"/>
</dbReference>
<proteinExistence type="inferred from homology"/>
<dbReference type="GO" id="GO:0047804">
    <property type="term" value="F:cysteine-S-conjugate beta-lyase activity"/>
    <property type="evidence" value="ECO:0007669"/>
    <property type="project" value="UniProtKB-EC"/>
</dbReference>
<dbReference type="InterPro" id="IPR051798">
    <property type="entry name" value="Class-II_PLP-Dep_Aminotrans"/>
</dbReference>
<dbReference type="PANTHER" id="PTHR43525">
    <property type="entry name" value="PROTEIN MALY"/>
    <property type="match status" value="1"/>
</dbReference>
<dbReference type="NCBIfam" id="TIGR04350">
    <property type="entry name" value="C_S_lyase_PatB"/>
    <property type="match status" value="1"/>
</dbReference>
<evidence type="ECO:0000256" key="2">
    <source>
        <dbReference type="ARBA" id="ARBA00012224"/>
    </source>
</evidence>
<dbReference type="InterPro" id="IPR015424">
    <property type="entry name" value="PyrdxlP-dep_Trfase"/>
</dbReference>
<accession>A0A0F9TGZ2</accession>
<name>A0A0F9TGZ2_9ZZZZ</name>
<dbReference type="Gene3D" id="3.40.640.10">
    <property type="entry name" value="Type I PLP-dependent aspartate aminotransferase-like (Major domain)"/>
    <property type="match status" value="1"/>
</dbReference>
<dbReference type="InterPro" id="IPR027619">
    <property type="entry name" value="C-S_lyase_PatB-like"/>
</dbReference>
<comment type="caution">
    <text evidence="7">The sequence shown here is derived from an EMBL/GenBank/DDBJ whole genome shotgun (WGS) entry which is preliminary data.</text>
</comment>